<evidence type="ECO:0000256" key="4">
    <source>
        <dbReference type="ARBA" id="ARBA00022630"/>
    </source>
</evidence>
<comment type="cofactor">
    <cofactor evidence="1">
        <name>FAD</name>
        <dbReference type="ChEBI" id="CHEBI:57692"/>
    </cofactor>
</comment>
<evidence type="ECO:0000256" key="2">
    <source>
        <dbReference type="ARBA" id="ARBA00004777"/>
    </source>
</evidence>
<sequence>MPDFRALIENGSAHLFDGAIGTELYRRGVFINVSYDELNLKRPELVREVHRAYRDAGAEILETNTFGANRLRLDRHGLGNRVHEINRVAAELAREVAADDVYVAGSIGPLGVRIEPFGPTGRDEARALFREQAEALAEGGVDAFIVETFSDISEAEQAIRGCRDAADLPAIAQMTVQVDGSTALGAEPERIARHLDEAGADVVGLNCSVGPAMILKAIQKMAQVTNRPLSAQPNAGLPREVEGRKMYMASPEYFSKYTRRLIQAGVRFVGGCCGTTPDHIKVMSGQVRALRPRRQLVVVPRETAAAEEPKGVEPVPVAERSRLARKIVDGQRVTSVEILPPKGSNPADVLEKVRRLKAAGVDAVNVPDGPRAMMRMGVLASCSIIEREVGLETIPHYCCRDRNLLGMMSDLLGAHALGIRNLLIITGDPPKMGPYPDATAVFDIDSVGLTNLVRKLNEGLDPGDNSIGEPTAYFLGVGMNHASVDLDYELNHFYWKVDAGAQYAISQPIFDTDRFLDFLGRIDEMGIRIPTIAAIWPLVSYRNAEFLNNEVPGIEVPDSVLERMRAATDKGKEAGMAEGLAIAREMVAAIEPHVQGVQVSAPFGKVDFALEVFEAMTGWGSAREALP</sequence>
<dbReference type="EC" id="2.1.1.10" evidence="10"/>
<keyword evidence="8" id="KW-0862">Zinc</keyword>
<evidence type="ECO:0000313" key="10">
    <source>
        <dbReference type="EMBL" id="NIR74864.1"/>
    </source>
</evidence>
<dbReference type="EC" id="1.5.1.20" evidence="10"/>
<feature type="binding site" evidence="8">
    <location>
        <position position="207"/>
    </location>
    <ligand>
        <name>Zn(2+)</name>
        <dbReference type="ChEBI" id="CHEBI:29105"/>
    </ligand>
</feature>
<dbReference type="CDD" id="cd00537">
    <property type="entry name" value="MTHFR"/>
    <property type="match status" value="1"/>
</dbReference>
<dbReference type="InterPro" id="IPR029041">
    <property type="entry name" value="FAD-linked_oxidoreductase-like"/>
</dbReference>
<feature type="domain" description="Hcy-binding" evidence="9">
    <location>
        <begin position="2"/>
        <end position="287"/>
    </location>
</feature>
<evidence type="ECO:0000313" key="11">
    <source>
        <dbReference type="Proteomes" id="UP000702544"/>
    </source>
</evidence>
<comment type="caution">
    <text evidence="10">The sequence shown here is derived from an EMBL/GenBank/DDBJ whole genome shotgun (WGS) entry which is preliminary data.</text>
</comment>
<dbReference type="GO" id="GO:0004489">
    <property type="term" value="F:methylenetetrahydrofolate reductase [NAD(P)H] activity"/>
    <property type="evidence" value="ECO:0007669"/>
    <property type="project" value="UniProtKB-EC"/>
</dbReference>
<evidence type="ECO:0000256" key="3">
    <source>
        <dbReference type="ARBA" id="ARBA00022603"/>
    </source>
</evidence>
<keyword evidence="4" id="KW-0285">Flavoprotein</keyword>
<evidence type="ECO:0000256" key="6">
    <source>
        <dbReference type="ARBA" id="ARBA00022827"/>
    </source>
</evidence>
<dbReference type="GO" id="GO:0008168">
    <property type="term" value="F:methyltransferase activity"/>
    <property type="evidence" value="ECO:0007669"/>
    <property type="project" value="UniProtKB-UniRule"/>
</dbReference>
<dbReference type="InterPro" id="IPR036589">
    <property type="entry name" value="HCY_dom_sf"/>
</dbReference>
<keyword evidence="8" id="KW-0479">Metal-binding</keyword>
<protein>
    <submittedName>
        <fullName evidence="10">Bifunctional homocysteine S-methyltransferase/methylenetetrahydrofolate reductase</fullName>
        <ecNumber evidence="10">1.5.1.20</ecNumber>
        <ecNumber evidence="10">2.1.1.10</ecNumber>
    </submittedName>
</protein>
<proteinExistence type="predicted"/>
<evidence type="ECO:0000256" key="5">
    <source>
        <dbReference type="ARBA" id="ARBA00022679"/>
    </source>
</evidence>
<dbReference type="NCBIfam" id="NF006396">
    <property type="entry name" value="PRK08645.1"/>
    <property type="match status" value="1"/>
</dbReference>
<dbReference type="Gene3D" id="3.20.20.220">
    <property type="match status" value="1"/>
</dbReference>
<dbReference type="PANTHER" id="PTHR11103:SF18">
    <property type="entry name" value="SLR1189 PROTEIN"/>
    <property type="match status" value="1"/>
</dbReference>
<evidence type="ECO:0000259" key="9">
    <source>
        <dbReference type="PROSITE" id="PS50970"/>
    </source>
</evidence>
<keyword evidence="7 10" id="KW-0560">Oxidoreductase</keyword>
<reference evidence="10 11" key="1">
    <citation type="submission" date="2020-01" db="EMBL/GenBank/DDBJ databases">
        <title>Genomes assembled from Gulf of Kutch pelagic sediment metagenomes.</title>
        <authorList>
            <person name="Chandrashekar M."/>
            <person name="Mahajan M.S."/>
            <person name="Dave K.J."/>
            <person name="Vatsa P."/>
            <person name="Nathani N.M."/>
        </authorList>
    </citation>
    <scope>NUCLEOTIDE SEQUENCE [LARGE SCALE GENOMIC DNA]</scope>
    <source>
        <strain evidence="10">KS3-K002</strain>
    </source>
</reference>
<dbReference type="InterPro" id="IPR003726">
    <property type="entry name" value="HCY_dom"/>
</dbReference>
<feature type="binding site" evidence="8">
    <location>
        <position position="273"/>
    </location>
    <ligand>
        <name>Zn(2+)</name>
        <dbReference type="ChEBI" id="CHEBI:29105"/>
    </ligand>
</feature>
<dbReference type="AlphaFoldDB" id="A0AAE5CCZ3"/>
<feature type="binding site" evidence="8">
    <location>
        <position position="272"/>
    </location>
    <ligand>
        <name>Zn(2+)</name>
        <dbReference type="ChEBI" id="CHEBI:29105"/>
    </ligand>
</feature>
<name>A0AAE5CCZ3_9BACT</name>
<dbReference type="GO" id="GO:0046872">
    <property type="term" value="F:metal ion binding"/>
    <property type="evidence" value="ECO:0007669"/>
    <property type="project" value="UniProtKB-KW"/>
</dbReference>
<dbReference type="PANTHER" id="PTHR11103">
    <property type="entry name" value="SLR1189 PROTEIN"/>
    <property type="match status" value="1"/>
</dbReference>
<dbReference type="GO" id="GO:0006555">
    <property type="term" value="P:methionine metabolic process"/>
    <property type="evidence" value="ECO:0007669"/>
    <property type="project" value="InterPro"/>
</dbReference>
<comment type="cofactor">
    <cofactor evidence="8">
        <name>Zn(2+)</name>
        <dbReference type="ChEBI" id="CHEBI:29105"/>
    </cofactor>
</comment>
<dbReference type="InterPro" id="IPR003171">
    <property type="entry name" value="Mehydrof_redctse-like"/>
</dbReference>
<dbReference type="GO" id="GO:0032259">
    <property type="term" value="P:methylation"/>
    <property type="evidence" value="ECO:0007669"/>
    <property type="project" value="UniProtKB-KW"/>
</dbReference>
<keyword evidence="3 8" id="KW-0489">Methyltransferase</keyword>
<dbReference type="SUPFAM" id="SSF51730">
    <property type="entry name" value="FAD-linked oxidoreductase"/>
    <property type="match status" value="1"/>
</dbReference>
<organism evidence="10 11">
    <name type="scientific">Candidatus Kutchimonas denitrificans</name>
    <dbReference type="NCBI Taxonomy" id="3056748"/>
    <lineage>
        <taxon>Bacteria</taxon>
        <taxon>Pseudomonadati</taxon>
        <taxon>Gemmatimonadota</taxon>
        <taxon>Gemmatimonadia</taxon>
        <taxon>Candidatus Palauibacterales</taxon>
        <taxon>Candidatus Palauibacteraceae</taxon>
        <taxon>Candidatus Kutchimonas</taxon>
    </lineage>
</organism>
<keyword evidence="6" id="KW-0274">FAD</keyword>
<dbReference type="Pfam" id="PF02574">
    <property type="entry name" value="S-methyl_trans"/>
    <property type="match status" value="1"/>
</dbReference>
<evidence type="ECO:0000256" key="8">
    <source>
        <dbReference type="PROSITE-ProRule" id="PRU00333"/>
    </source>
</evidence>
<evidence type="ECO:0000256" key="1">
    <source>
        <dbReference type="ARBA" id="ARBA00001974"/>
    </source>
</evidence>
<accession>A0AAE5CCZ3</accession>
<dbReference type="PROSITE" id="PS50970">
    <property type="entry name" value="HCY"/>
    <property type="match status" value="1"/>
</dbReference>
<evidence type="ECO:0000256" key="7">
    <source>
        <dbReference type="ARBA" id="ARBA00023002"/>
    </source>
</evidence>
<dbReference type="SUPFAM" id="SSF82282">
    <property type="entry name" value="Homocysteine S-methyltransferase"/>
    <property type="match status" value="1"/>
</dbReference>
<gene>
    <name evidence="10" type="ORF">GWO12_07090</name>
</gene>
<dbReference type="Proteomes" id="UP000702544">
    <property type="component" value="Unassembled WGS sequence"/>
</dbReference>
<keyword evidence="5 8" id="KW-0808">Transferase</keyword>
<dbReference type="Gene3D" id="3.20.20.330">
    <property type="entry name" value="Homocysteine-binding-like domain"/>
    <property type="match status" value="1"/>
</dbReference>
<comment type="pathway">
    <text evidence="2">One-carbon metabolism; tetrahydrofolate interconversion.</text>
</comment>
<dbReference type="EMBL" id="JAACAK010000049">
    <property type="protein sequence ID" value="NIR74864.1"/>
    <property type="molecule type" value="Genomic_DNA"/>
</dbReference>
<dbReference type="Pfam" id="PF02219">
    <property type="entry name" value="MTHFR"/>
    <property type="match status" value="1"/>
</dbReference>